<dbReference type="AlphaFoldDB" id="A0A183MST5"/>
<dbReference type="EMBL" id="UZAI01017860">
    <property type="protein sequence ID" value="VDP30454.1"/>
    <property type="molecule type" value="Genomic_DNA"/>
</dbReference>
<accession>A0A183MST5</accession>
<reference evidence="1 2" key="1">
    <citation type="submission" date="2018-11" db="EMBL/GenBank/DDBJ databases">
        <authorList>
            <consortium name="Pathogen Informatics"/>
        </authorList>
    </citation>
    <scope>NUCLEOTIDE SEQUENCE [LARGE SCALE GENOMIC DNA]</scope>
    <source>
        <strain evidence="1 2">Zambia</strain>
    </source>
</reference>
<organism evidence="1 2">
    <name type="scientific">Schistosoma margrebowiei</name>
    <dbReference type="NCBI Taxonomy" id="48269"/>
    <lineage>
        <taxon>Eukaryota</taxon>
        <taxon>Metazoa</taxon>
        <taxon>Spiralia</taxon>
        <taxon>Lophotrochozoa</taxon>
        <taxon>Platyhelminthes</taxon>
        <taxon>Trematoda</taxon>
        <taxon>Digenea</taxon>
        <taxon>Strigeidida</taxon>
        <taxon>Schistosomatoidea</taxon>
        <taxon>Schistosomatidae</taxon>
        <taxon>Schistosoma</taxon>
    </lineage>
</organism>
<sequence length="65" mass="7392">MRYTCDSYSLILIIVFVFCSVLFVDGLPELSVGKLIVTFVDFSLYFVDLSDFFSVLPRLLLRASS</sequence>
<proteinExistence type="predicted"/>
<keyword evidence="2" id="KW-1185">Reference proteome</keyword>
<evidence type="ECO:0000313" key="2">
    <source>
        <dbReference type="Proteomes" id="UP000277204"/>
    </source>
</evidence>
<dbReference type="Proteomes" id="UP000277204">
    <property type="component" value="Unassembled WGS sequence"/>
</dbReference>
<gene>
    <name evidence="1" type="ORF">SMRZ_LOCUS19110</name>
</gene>
<protein>
    <submittedName>
        <fullName evidence="1">Uncharacterized protein</fullName>
    </submittedName>
</protein>
<name>A0A183MST5_9TREM</name>
<evidence type="ECO:0000313" key="1">
    <source>
        <dbReference type="EMBL" id="VDP30454.1"/>
    </source>
</evidence>